<dbReference type="SUPFAM" id="SSF101152">
    <property type="entry name" value="Mob1/phocein"/>
    <property type="match status" value="1"/>
</dbReference>
<evidence type="ECO:0000256" key="1">
    <source>
        <dbReference type="PIRSR" id="PIRSR605301-1"/>
    </source>
</evidence>
<feature type="binding site" evidence="1">
    <location>
        <position position="57"/>
    </location>
    <ligand>
        <name>Zn(2+)</name>
        <dbReference type="ChEBI" id="CHEBI:29105"/>
    </ligand>
</feature>
<dbReference type="Proteomes" id="UP000287033">
    <property type="component" value="Unassembled WGS sequence"/>
</dbReference>
<proteinExistence type="predicted"/>
<dbReference type="InterPro" id="IPR005301">
    <property type="entry name" value="MOB_kinase_act_fam"/>
</dbReference>
<keyword evidence="3" id="KW-1185">Reference proteome</keyword>
<keyword evidence="1" id="KW-0862">Zinc</keyword>
<accession>A0A401TUT3</accession>
<dbReference type="AlphaFoldDB" id="A0A401TUT3"/>
<evidence type="ECO:0000313" key="3">
    <source>
        <dbReference type="Proteomes" id="UP000287033"/>
    </source>
</evidence>
<keyword evidence="1" id="KW-0479">Metal-binding</keyword>
<organism evidence="2 3">
    <name type="scientific">Chiloscyllium punctatum</name>
    <name type="common">Brownbanded bambooshark</name>
    <name type="synonym">Hemiscyllium punctatum</name>
    <dbReference type="NCBI Taxonomy" id="137246"/>
    <lineage>
        <taxon>Eukaryota</taxon>
        <taxon>Metazoa</taxon>
        <taxon>Chordata</taxon>
        <taxon>Craniata</taxon>
        <taxon>Vertebrata</taxon>
        <taxon>Chondrichthyes</taxon>
        <taxon>Elasmobranchii</taxon>
        <taxon>Galeomorphii</taxon>
        <taxon>Galeoidea</taxon>
        <taxon>Orectolobiformes</taxon>
        <taxon>Hemiscylliidae</taxon>
        <taxon>Chiloscyllium</taxon>
    </lineage>
</organism>
<dbReference type="EMBL" id="BEZZ01184513">
    <property type="protein sequence ID" value="GCC46415.1"/>
    <property type="molecule type" value="Genomic_DNA"/>
</dbReference>
<dbReference type="STRING" id="137246.A0A401TUT3"/>
<feature type="non-terminal residue" evidence="2">
    <location>
        <position position="80"/>
    </location>
</feature>
<dbReference type="Gene3D" id="1.20.140.30">
    <property type="entry name" value="MOB kinase activator"/>
    <property type="match status" value="1"/>
</dbReference>
<dbReference type="Pfam" id="PF03637">
    <property type="entry name" value="Mob1_phocein"/>
    <property type="match status" value="1"/>
</dbReference>
<protein>
    <submittedName>
        <fullName evidence="2">Uncharacterized protein</fullName>
    </submittedName>
</protein>
<dbReference type="OrthoDB" id="184876at2759"/>
<evidence type="ECO:0000313" key="2">
    <source>
        <dbReference type="EMBL" id="GCC46415.1"/>
    </source>
</evidence>
<name>A0A401TUT3_CHIPU</name>
<sequence>MLPPHPPPDLLCVRTCSLSLAAFPPLARVSIKESSVAKLGSVCRRIYRIFSHAYFHHRQIFDDYEVRPSTVDRLRPRWDT</sequence>
<reference evidence="2 3" key="1">
    <citation type="journal article" date="2018" name="Nat. Ecol. Evol.">
        <title>Shark genomes provide insights into elasmobranch evolution and the origin of vertebrates.</title>
        <authorList>
            <person name="Hara Y"/>
            <person name="Yamaguchi K"/>
            <person name="Onimaru K"/>
            <person name="Kadota M"/>
            <person name="Koyanagi M"/>
            <person name="Keeley SD"/>
            <person name="Tatsumi K"/>
            <person name="Tanaka K"/>
            <person name="Motone F"/>
            <person name="Kageyama Y"/>
            <person name="Nozu R"/>
            <person name="Adachi N"/>
            <person name="Nishimura O"/>
            <person name="Nakagawa R"/>
            <person name="Tanegashima C"/>
            <person name="Kiyatake I"/>
            <person name="Matsumoto R"/>
            <person name="Murakumo K"/>
            <person name="Nishida K"/>
            <person name="Terakita A"/>
            <person name="Kuratani S"/>
            <person name="Sato K"/>
            <person name="Hyodo S Kuraku.S."/>
        </authorList>
    </citation>
    <scope>NUCLEOTIDE SEQUENCE [LARGE SCALE GENOMIC DNA]</scope>
</reference>
<feature type="binding site" evidence="1">
    <location>
        <position position="52"/>
    </location>
    <ligand>
        <name>Zn(2+)</name>
        <dbReference type="ChEBI" id="CHEBI:29105"/>
    </ligand>
</feature>
<gene>
    <name evidence="2" type="ORF">chiPu_0030485</name>
</gene>
<comment type="caution">
    <text evidence="2">The sequence shown here is derived from an EMBL/GenBank/DDBJ whole genome shotgun (WGS) entry which is preliminary data.</text>
</comment>
<dbReference type="InterPro" id="IPR036703">
    <property type="entry name" value="MOB_kinase_act_sf"/>
</dbReference>